<dbReference type="PROSITE" id="PS51257">
    <property type="entry name" value="PROKAR_LIPOPROTEIN"/>
    <property type="match status" value="1"/>
</dbReference>
<dbReference type="SUPFAM" id="SSF53850">
    <property type="entry name" value="Periplasmic binding protein-like II"/>
    <property type="match status" value="1"/>
</dbReference>
<dbReference type="PANTHER" id="PTHR43649">
    <property type="entry name" value="ARABINOSE-BINDING PROTEIN-RELATED"/>
    <property type="match status" value="1"/>
</dbReference>
<dbReference type="Proteomes" id="UP000266177">
    <property type="component" value="Unassembled WGS sequence"/>
</dbReference>
<evidence type="ECO:0000256" key="5">
    <source>
        <dbReference type="ARBA" id="ARBA00023288"/>
    </source>
</evidence>
<keyword evidence="3" id="KW-0472">Membrane</keyword>
<name>A0A3A3GG85_PANTH</name>
<dbReference type="OrthoDB" id="2495637at2"/>
<dbReference type="Pfam" id="PF01547">
    <property type="entry name" value="SBP_bac_1"/>
    <property type="match status" value="1"/>
</dbReference>
<dbReference type="EMBL" id="QYZD01000013">
    <property type="protein sequence ID" value="RJG22915.1"/>
    <property type="molecule type" value="Genomic_DNA"/>
</dbReference>
<evidence type="ECO:0000256" key="1">
    <source>
        <dbReference type="ARBA" id="ARBA00022475"/>
    </source>
</evidence>
<evidence type="ECO:0000313" key="7">
    <source>
        <dbReference type="EMBL" id="RJG22915.1"/>
    </source>
</evidence>
<accession>A0A3A3GG85</accession>
<dbReference type="AlphaFoldDB" id="A0A3A3GG85"/>
<dbReference type="InterPro" id="IPR050490">
    <property type="entry name" value="Bact_solute-bd_prot1"/>
</dbReference>
<keyword evidence="1" id="KW-1003">Cell membrane</keyword>
<sequence length="576" mass="64444">MKSKWGKWTALLLTIIMLLSACSGGGAGSKSAGGDSSADADKEEKPATWIADRTIKGRIFMNGVMNDISQNQIDNEVAKKIKELTGITLEWENTPANSSLEGLTAGLATGDLPDVIVSYLNHSGRPEMPVLLKAAREGMFTDLSPYLKDTKIYSKYFEDGYLPVDTKNGVMFRPEFNGSAYFVHMRMNREGGQETRKWVGGPHIRKDIAEALNVDPKSITTSEQLYELAKKIKAGNFKDENGKDIYPIGPRYWGGNDNSYLYSDLWWGDEGFFRDSDGVIKHESQTEYPMKRIEFVQKLLNEGLIHPEYYTMDETRATEGALNGSFAIISDMHNYLEFNKDMHYLPIGPLDSVEGPYQMELTYKSGYNVWAIPATTERPEEIVKFADFLASREGKLLWQYGIEGRDYTLDENGNPIVKQEVIDLKKQDPKAAQQLAFQGAGDTWGEYLGNTDLDPVADFGEAEYGNAAFPAENEGPNNIADYFGWDEKYKNAKIQDGYGPLSFLGEYEKGTELKTALDNYNESLVRAYYSKSKAEAAKIMESVNKQLEAADLQGYIQLLEQKSKDPATPIVLSPSQ</sequence>
<evidence type="ECO:0000256" key="2">
    <source>
        <dbReference type="ARBA" id="ARBA00022729"/>
    </source>
</evidence>
<dbReference type="InterPro" id="IPR006059">
    <property type="entry name" value="SBP"/>
</dbReference>
<feature type="chain" id="PRO_5039494549" evidence="6">
    <location>
        <begin position="24"/>
        <end position="576"/>
    </location>
</feature>
<evidence type="ECO:0000256" key="4">
    <source>
        <dbReference type="ARBA" id="ARBA00023139"/>
    </source>
</evidence>
<evidence type="ECO:0000256" key="6">
    <source>
        <dbReference type="SAM" id="SignalP"/>
    </source>
</evidence>
<dbReference type="PANTHER" id="PTHR43649:SF33">
    <property type="entry name" value="POLYGALACTURONAN_RHAMNOGALACTURONAN-BINDING PROTEIN YTCQ"/>
    <property type="match status" value="1"/>
</dbReference>
<proteinExistence type="predicted"/>
<keyword evidence="5" id="KW-0449">Lipoprotein</keyword>
<protein>
    <submittedName>
        <fullName evidence="7">Extracellular solute-binding protein</fullName>
    </submittedName>
</protein>
<keyword evidence="2 6" id="KW-0732">Signal</keyword>
<evidence type="ECO:0000256" key="3">
    <source>
        <dbReference type="ARBA" id="ARBA00023136"/>
    </source>
</evidence>
<gene>
    <name evidence="7" type="ORF">DQX05_15290</name>
</gene>
<dbReference type="Gene3D" id="3.40.190.10">
    <property type="entry name" value="Periplasmic binding protein-like II"/>
    <property type="match status" value="2"/>
</dbReference>
<reference evidence="7 8" key="1">
    <citation type="submission" date="2018-09" db="EMBL/GenBank/DDBJ databases">
        <title>Paenibacillus SK2017-BO5.</title>
        <authorList>
            <person name="Piskunova J.V."/>
            <person name="Dubiley S.A."/>
            <person name="Severinov K.V."/>
        </authorList>
    </citation>
    <scope>NUCLEOTIDE SEQUENCE [LARGE SCALE GENOMIC DNA]</scope>
    <source>
        <strain evidence="7 8">BO5</strain>
    </source>
</reference>
<comment type="caution">
    <text evidence="7">The sequence shown here is derived from an EMBL/GenBank/DDBJ whole genome shotgun (WGS) entry which is preliminary data.</text>
</comment>
<feature type="signal peptide" evidence="6">
    <location>
        <begin position="1"/>
        <end position="23"/>
    </location>
</feature>
<evidence type="ECO:0000313" key="8">
    <source>
        <dbReference type="Proteomes" id="UP000266177"/>
    </source>
</evidence>
<organism evidence="7 8">
    <name type="scientific">Paenibacillus thiaminolyticus</name>
    <name type="common">Bacillus thiaminolyticus</name>
    <dbReference type="NCBI Taxonomy" id="49283"/>
    <lineage>
        <taxon>Bacteria</taxon>
        <taxon>Bacillati</taxon>
        <taxon>Bacillota</taxon>
        <taxon>Bacilli</taxon>
        <taxon>Bacillales</taxon>
        <taxon>Paenibacillaceae</taxon>
        <taxon>Paenibacillus</taxon>
    </lineage>
</organism>
<keyword evidence="4" id="KW-0564">Palmitate</keyword>
<dbReference type="RefSeq" id="WP_119794437.1">
    <property type="nucleotide sequence ID" value="NZ_QYZD01000013.1"/>
</dbReference>